<dbReference type="AlphaFoldDB" id="A0AAD9VHV7"/>
<sequence length="96" mass="11476">MLCPPWVEVDRVSFSNIGDSFLDLEYTIEEFRFAIQNVRKNSSPGLDGIDYMVLTHLPEEARLSLLRLFNDIFKSGEFPLEWRQYAIFFYTERRKF</sequence>
<dbReference type="EMBL" id="JAIFRP010004484">
    <property type="protein sequence ID" value="KAK2575221.1"/>
    <property type="molecule type" value="Genomic_DNA"/>
</dbReference>
<keyword evidence="2" id="KW-1185">Reference proteome</keyword>
<evidence type="ECO:0000313" key="2">
    <source>
        <dbReference type="Proteomes" id="UP001258017"/>
    </source>
</evidence>
<gene>
    <name evidence="1" type="ORF">KPH14_002683</name>
</gene>
<evidence type="ECO:0000313" key="1">
    <source>
        <dbReference type="EMBL" id="KAK2575221.1"/>
    </source>
</evidence>
<organism evidence="1 2">
    <name type="scientific">Odynerus spinipes</name>
    <dbReference type="NCBI Taxonomy" id="1348599"/>
    <lineage>
        <taxon>Eukaryota</taxon>
        <taxon>Metazoa</taxon>
        <taxon>Ecdysozoa</taxon>
        <taxon>Arthropoda</taxon>
        <taxon>Hexapoda</taxon>
        <taxon>Insecta</taxon>
        <taxon>Pterygota</taxon>
        <taxon>Neoptera</taxon>
        <taxon>Endopterygota</taxon>
        <taxon>Hymenoptera</taxon>
        <taxon>Apocrita</taxon>
        <taxon>Aculeata</taxon>
        <taxon>Vespoidea</taxon>
        <taxon>Vespidae</taxon>
        <taxon>Eumeninae</taxon>
        <taxon>Odynerus</taxon>
    </lineage>
</organism>
<name>A0AAD9VHV7_9HYME</name>
<reference evidence="1" key="1">
    <citation type="submission" date="2021-08" db="EMBL/GenBank/DDBJ databases">
        <authorList>
            <person name="Misof B."/>
            <person name="Oliver O."/>
            <person name="Podsiadlowski L."/>
            <person name="Donath A."/>
            <person name="Peters R."/>
            <person name="Mayer C."/>
            <person name="Rust J."/>
            <person name="Gunkel S."/>
            <person name="Lesny P."/>
            <person name="Martin S."/>
            <person name="Oeyen J.P."/>
            <person name="Petersen M."/>
            <person name="Panagiotis P."/>
            <person name="Wilbrandt J."/>
            <person name="Tanja T."/>
        </authorList>
    </citation>
    <scope>NUCLEOTIDE SEQUENCE</scope>
    <source>
        <strain evidence="1">GBR_01_08_01A</strain>
        <tissue evidence="1">Thorax + abdomen</tissue>
    </source>
</reference>
<dbReference type="Proteomes" id="UP001258017">
    <property type="component" value="Unassembled WGS sequence"/>
</dbReference>
<accession>A0AAD9VHV7</accession>
<comment type="caution">
    <text evidence="1">The sequence shown here is derived from an EMBL/GenBank/DDBJ whole genome shotgun (WGS) entry which is preliminary data.</text>
</comment>
<reference evidence="1" key="2">
    <citation type="journal article" date="2023" name="Commun. Biol.">
        <title>Intrasexual cuticular hydrocarbon dimorphism in a wasp sheds light on hydrocarbon biosynthesis genes in Hymenoptera.</title>
        <authorList>
            <person name="Moris V.C."/>
            <person name="Podsiadlowski L."/>
            <person name="Martin S."/>
            <person name="Oeyen J.P."/>
            <person name="Donath A."/>
            <person name="Petersen M."/>
            <person name="Wilbrandt J."/>
            <person name="Misof B."/>
            <person name="Liedtke D."/>
            <person name="Thamm M."/>
            <person name="Scheiner R."/>
            <person name="Schmitt T."/>
            <person name="Niehuis O."/>
        </authorList>
    </citation>
    <scope>NUCLEOTIDE SEQUENCE</scope>
    <source>
        <strain evidence="1">GBR_01_08_01A</strain>
    </source>
</reference>
<protein>
    <submittedName>
        <fullName evidence="1">Uncharacterized protein</fullName>
    </submittedName>
</protein>
<proteinExistence type="predicted"/>